<organism evidence="2 3">
    <name type="scientific">Cohnella luojiensis</name>
    <dbReference type="NCBI Taxonomy" id="652876"/>
    <lineage>
        <taxon>Bacteria</taxon>
        <taxon>Bacillati</taxon>
        <taxon>Bacillota</taxon>
        <taxon>Bacilli</taxon>
        <taxon>Bacillales</taxon>
        <taxon>Paenibacillaceae</taxon>
        <taxon>Cohnella</taxon>
    </lineage>
</organism>
<feature type="region of interest" description="Disordered" evidence="1">
    <location>
        <begin position="1"/>
        <end position="22"/>
    </location>
</feature>
<sequence>MGFIKLEQNDSENLGMPEEKSHSTAGCNPIAIELAERLQLDYKGGRKLSVGLFSSIPPF</sequence>
<gene>
    <name evidence="2" type="ORF">E2980_00745</name>
</gene>
<dbReference type="AlphaFoldDB" id="A0A4Y8M6P3"/>
<protein>
    <submittedName>
        <fullName evidence="2">Uncharacterized protein</fullName>
    </submittedName>
</protein>
<reference evidence="2 3" key="1">
    <citation type="submission" date="2019-03" db="EMBL/GenBank/DDBJ databases">
        <title>Cohnella endophytica sp. nov., a novel endophytic bacterium isolated from bark of Sonneratia apetala.</title>
        <authorList>
            <person name="Tuo L."/>
        </authorList>
    </citation>
    <scope>NUCLEOTIDE SEQUENCE [LARGE SCALE GENOMIC DNA]</scope>
    <source>
        <strain evidence="2 3">CCTCC AB 208254</strain>
    </source>
</reference>
<name>A0A4Y8M6P3_9BACL</name>
<evidence type="ECO:0000313" key="2">
    <source>
        <dbReference type="EMBL" id="TFE31640.1"/>
    </source>
</evidence>
<evidence type="ECO:0000256" key="1">
    <source>
        <dbReference type="SAM" id="MobiDB-lite"/>
    </source>
</evidence>
<proteinExistence type="predicted"/>
<comment type="caution">
    <text evidence="2">The sequence shown here is derived from an EMBL/GenBank/DDBJ whole genome shotgun (WGS) entry which is preliminary data.</text>
</comment>
<dbReference type="Proteomes" id="UP000297900">
    <property type="component" value="Unassembled WGS sequence"/>
</dbReference>
<dbReference type="RefSeq" id="WP_167746927.1">
    <property type="nucleotide sequence ID" value="NZ_SOMN01000001.1"/>
</dbReference>
<dbReference type="EMBL" id="SOMN01000001">
    <property type="protein sequence ID" value="TFE31640.1"/>
    <property type="molecule type" value="Genomic_DNA"/>
</dbReference>
<keyword evidence="3" id="KW-1185">Reference proteome</keyword>
<accession>A0A4Y8M6P3</accession>
<evidence type="ECO:0000313" key="3">
    <source>
        <dbReference type="Proteomes" id="UP000297900"/>
    </source>
</evidence>